<dbReference type="GO" id="GO:0046961">
    <property type="term" value="F:proton-transporting ATPase activity, rotational mechanism"/>
    <property type="evidence" value="ECO:0007669"/>
    <property type="project" value="InterPro"/>
</dbReference>
<name>A0A7X2P8W5_9FIRM</name>
<dbReference type="InterPro" id="IPR002843">
    <property type="entry name" value="ATPase_V0-cplx_csu/dsu"/>
</dbReference>
<dbReference type="PANTHER" id="PTHR38682">
    <property type="entry name" value="V-TYPE ATP SYNTHASE SUBUNIT C"/>
    <property type="match status" value="1"/>
</dbReference>
<evidence type="ECO:0000256" key="2">
    <source>
        <dbReference type="ARBA" id="ARBA00023065"/>
    </source>
</evidence>
<dbReference type="PANTHER" id="PTHR38682:SF1">
    <property type="entry name" value="V-TYPE ATP SYNTHASE SUBUNIT C"/>
    <property type="match status" value="1"/>
</dbReference>
<proteinExistence type="predicted"/>
<dbReference type="Pfam" id="PF01992">
    <property type="entry name" value="vATP-synt_AC39"/>
    <property type="match status" value="1"/>
</dbReference>
<sequence>MPGMMHGLLSYSGISAKVSAMKSRLLTEEQFREILAQPDVPAVVAWLRQRGNYEYVLRSLDDAHLHRGNIEPLLRESVYYDFTKLYKFANAEQKEFLGIYMMRYEVYFLKECLYAIFGQRPERPDLSAFPRYFGRISQLRFTELTEAETIEEFVSLLSGTLYAPAMSKVLAGDHPTIFDFETALDLFYFGLLWKTKGKASNKSEMTELTHILGAKFDMLNIIWIHRCKANYHMSDADIYALLLPVNYRLSKSEIKAMVEADSVQTAENVIGNSYYARQFGDFTSEKLEACYSAILKEILARESRNNPYSPAVLYSYLYYKDHEVDRIVIATECVRYKISPELAEVHISCR</sequence>
<keyword evidence="2" id="KW-0406">Ion transport</keyword>
<keyword evidence="4" id="KW-1185">Reference proteome</keyword>
<dbReference type="SUPFAM" id="SSF103486">
    <property type="entry name" value="V-type ATP synthase subunit C"/>
    <property type="match status" value="1"/>
</dbReference>
<dbReference type="InterPro" id="IPR036079">
    <property type="entry name" value="ATPase_csu/dsu_sf"/>
</dbReference>
<keyword evidence="1" id="KW-0813">Transport</keyword>
<comment type="caution">
    <text evidence="3">The sequence shown here is derived from an EMBL/GenBank/DDBJ whole genome shotgun (WGS) entry which is preliminary data.</text>
</comment>
<protein>
    <submittedName>
        <fullName evidence="3">V-type ATPase subunit</fullName>
    </submittedName>
</protein>
<dbReference type="AlphaFoldDB" id="A0A7X2P8W5"/>
<evidence type="ECO:0000313" key="3">
    <source>
        <dbReference type="EMBL" id="MST81883.1"/>
    </source>
</evidence>
<accession>A0A7X2P8W5</accession>
<evidence type="ECO:0000256" key="1">
    <source>
        <dbReference type="ARBA" id="ARBA00022448"/>
    </source>
</evidence>
<evidence type="ECO:0000313" key="4">
    <source>
        <dbReference type="Proteomes" id="UP000466864"/>
    </source>
</evidence>
<dbReference type="InterPro" id="IPR050873">
    <property type="entry name" value="V-ATPase_V0D/AC39_subunit"/>
</dbReference>
<dbReference type="InterPro" id="IPR044911">
    <property type="entry name" value="V-type_ATPase_csu/dsu_dom_3"/>
</dbReference>
<dbReference type="Proteomes" id="UP000466864">
    <property type="component" value="Unassembled WGS sequence"/>
</dbReference>
<dbReference type="Gene3D" id="1.10.132.50">
    <property type="entry name" value="ATP synthase (C/AC39) subunit, domain 3"/>
    <property type="match status" value="3"/>
</dbReference>
<gene>
    <name evidence="3" type="ORF">FYJ60_06090</name>
</gene>
<organism evidence="3 4">
    <name type="scientific">Bilifractor porci</name>
    <dbReference type="NCBI Taxonomy" id="2606636"/>
    <lineage>
        <taxon>Bacteria</taxon>
        <taxon>Bacillati</taxon>
        <taxon>Bacillota</taxon>
        <taxon>Clostridia</taxon>
        <taxon>Lachnospirales</taxon>
        <taxon>Lachnospiraceae</taxon>
        <taxon>Bilifractor</taxon>
    </lineage>
</organism>
<dbReference type="EMBL" id="VUMV01000003">
    <property type="protein sequence ID" value="MST81883.1"/>
    <property type="molecule type" value="Genomic_DNA"/>
</dbReference>
<reference evidence="3 4" key="1">
    <citation type="submission" date="2019-08" db="EMBL/GenBank/DDBJ databases">
        <title>In-depth cultivation of the pig gut microbiome towards novel bacterial diversity and tailored functional studies.</title>
        <authorList>
            <person name="Wylensek D."/>
            <person name="Hitch T.C.A."/>
            <person name="Clavel T."/>
        </authorList>
    </citation>
    <scope>NUCLEOTIDE SEQUENCE [LARGE SCALE GENOMIC DNA]</scope>
    <source>
        <strain evidence="3 4">Oil+RF-744-WCA-WT-13</strain>
    </source>
</reference>